<reference evidence="7 8" key="1">
    <citation type="submission" date="2015-05" db="EMBL/GenBank/DDBJ databases">
        <title>Genome sequencing and analysis of members of genus Stenotrophomonas.</title>
        <authorList>
            <person name="Patil P.P."/>
            <person name="Midha S."/>
            <person name="Patil P.B."/>
        </authorList>
    </citation>
    <scope>NUCLEOTIDE SEQUENCE [LARGE SCALE GENOMIC DNA]</scope>
    <source>
        <strain evidence="7 8">DSM 21508</strain>
    </source>
</reference>
<feature type="domain" description="Major facilitator superfamily (MFS) profile" evidence="6">
    <location>
        <begin position="23"/>
        <end position="439"/>
    </location>
</feature>
<feature type="transmembrane region" description="Helical" evidence="5">
    <location>
        <begin position="321"/>
        <end position="339"/>
    </location>
</feature>
<gene>
    <name evidence="7" type="ORF">ABB28_09930</name>
</gene>
<dbReference type="AlphaFoldDB" id="A0A0R0CWL1"/>
<feature type="transmembrane region" description="Helical" evidence="5">
    <location>
        <begin position="175"/>
        <end position="197"/>
    </location>
</feature>
<dbReference type="GO" id="GO:0005886">
    <property type="term" value="C:plasma membrane"/>
    <property type="evidence" value="ECO:0007669"/>
    <property type="project" value="TreeGrafter"/>
</dbReference>
<dbReference type="GO" id="GO:0046943">
    <property type="term" value="F:carboxylic acid transmembrane transporter activity"/>
    <property type="evidence" value="ECO:0007669"/>
    <property type="project" value="TreeGrafter"/>
</dbReference>
<dbReference type="Gene3D" id="1.20.1250.20">
    <property type="entry name" value="MFS general substrate transporter like domains"/>
    <property type="match status" value="1"/>
</dbReference>
<dbReference type="InterPro" id="IPR020846">
    <property type="entry name" value="MFS_dom"/>
</dbReference>
<dbReference type="CDD" id="cd17365">
    <property type="entry name" value="MFS_PcaK_like"/>
    <property type="match status" value="1"/>
</dbReference>
<feature type="transmembrane region" description="Helical" evidence="5">
    <location>
        <begin position="58"/>
        <end position="77"/>
    </location>
</feature>
<organism evidence="7 8">
    <name type="scientific">Stenotrophomonas chelatiphaga</name>
    <dbReference type="NCBI Taxonomy" id="517011"/>
    <lineage>
        <taxon>Bacteria</taxon>
        <taxon>Pseudomonadati</taxon>
        <taxon>Pseudomonadota</taxon>
        <taxon>Gammaproteobacteria</taxon>
        <taxon>Lysobacterales</taxon>
        <taxon>Lysobacteraceae</taxon>
        <taxon>Stenotrophomonas</taxon>
    </lineage>
</organism>
<dbReference type="SUPFAM" id="SSF103473">
    <property type="entry name" value="MFS general substrate transporter"/>
    <property type="match status" value="1"/>
</dbReference>
<name>A0A0R0CWL1_9GAMM</name>
<evidence type="ECO:0000256" key="1">
    <source>
        <dbReference type="ARBA" id="ARBA00004141"/>
    </source>
</evidence>
<dbReference type="InterPro" id="IPR011701">
    <property type="entry name" value="MFS"/>
</dbReference>
<dbReference type="Pfam" id="PF07690">
    <property type="entry name" value="MFS_1"/>
    <property type="match status" value="1"/>
</dbReference>
<accession>A0A0R0CWL1</accession>
<sequence>MSSPSASAPPLVLEKMTPFQWTAIAICVLLNMLDGFDVMVMAFTAPHVSSDWGLSGKALGMMLSAGLVGMALGSFLLAPLADRWGRRPMIMCCLVILTVGMALSALAATAWQLAALRVFTGIGIGGMLAGVGVITAEYANAKWRSTAVALQATGYPIGATLGGVLAAWMLQHFSWHSVFLIGAAASLLCIPLVMACLPESLDFLVARRPADALPRLNTLLARMQMTPLQALPPAPSRDGRRKGYAALFVGDLRPVAVFIALAFFLHMFAFYFVLSWTPKLLVSAGVSAQQGITGGVLLNLGGIVGGSLFGWLASRWALSRLTAASLLLAMGAMLVFAGFNTTLGVAFPVAFVIGAALFGAMAGLYAAAPVVFAADVRTTGLGWAIGIGRVGAILSPLSVGLLVDRGWQPSALYVLCALPLGLAAWACLRLRVGVGQVRT</sequence>
<dbReference type="PROSITE" id="PS00217">
    <property type="entry name" value="SUGAR_TRANSPORT_2"/>
    <property type="match status" value="1"/>
</dbReference>
<keyword evidence="4 5" id="KW-0472">Membrane</keyword>
<dbReference type="PROSITE" id="PS50850">
    <property type="entry name" value="MFS"/>
    <property type="match status" value="1"/>
</dbReference>
<evidence type="ECO:0000256" key="2">
    <source>
        <dbReference type="ARBA" id="ARBA00022692"/>
    </source>
</evidence>
<dbReference type="Proteomes" id="UP000051386">
    <property type="component" value="Unassembled WGS sequence"/>
</dbReference>
<dbReference type="PANTHER" id="PTHR23508:SF10">
    <property type="entry name" value="CARBOXYLIC ACID TRANSPORTER PROTEIN HOMOLOG"/>
    <property type="match status" value="1"/>
</dbReference>
<dbReference type="RefSeq" id="WP_057508468.1">
    <property type="nucleotide sequence ID" value="NZ_LDJK01000042.1"/>
</dbReference>
<feature type="transmembrane region" description="Helical" evidence="5">
    <location>
        <begin position="89"/>
        <end position="108"/>
    </location>
</feature>
<evidence type="ECO:0000256" key="4">
    <source>
        <dbReference type="ARBA" id="ARBA00023136"/>
    </source>
</evidence>
<dbReference type="PATRIC" id="fig|517011.3.peg.1694"/>
<feature type="transmembrane region" description="Helical" evidence="5">
    <location>
        <begin position="380"/>
        <end position="399"/>
    </location>
</feature>
<evidence type="ECO:0000256" key="3">
    <source>
        <dbReference type="ARBA" id="ARBA00022989"/>
    </source>
</evidence>
<feature type="transmembrane region" description="Helical" evidence="5">
    <location>
        <begin position="114"/>
        <end position="136"/>
    </location>
</feature>
<evidence type="ECO:0000259" key="6">
    <source>
        <dbReference type="PROSITE" id="PS50850"/>
    </source>
</evidence>
<proteinExistence type="predicted"/>
<feature type="transmembrane region" description="Helical" evidence="5">
    <location>
        <begin position="148"/>
        <end position="169"/>
    </location>
</feature>
<feature type="transmembrane region" description="Helical" evidence="5">
    <location>
        <begin position="411"/>
        <end position="428"/>
    </location>
</feature>
<evidence type="ECO:0000313" key="7">
    <source>
        <dbReference type="EMBL" id="KRG73616.1"/>
    </source>
</evidence>
<protein>
    <submittedName>
        <fullName evidence="7">MFS transporter</fullName>
    </submittedName>
</protein>
<feature type="transmembrane region" description="Helical" evidence="5">
    <location>
        <begin position="21"/>
        <end position="46"/>
    </location>
</feature>
<keyword evidence="2 5" id="KW-0812">Transmembrane</keyword>
<dbReference type="PANTHER" id="PTHR23508">
    <property type="entry name" value="CARBOXYLIC ACID TRANSPORTER PROTEIN HOMOLOG"/>
    <property type="match status" value="1"/>
</dbReference>
<evidence type="ECO:0000256" key="5">
    <source>
        <dbReference type="SAM" id="Phobius"/>
    </source>
</evidence>
<comment type="caution">
    <text evidence="7">The sequence shown here is derived from an EMBL/GenBank/DDBJ whole genome shotgun (WGS) entry which is preliminary data.</text>
</comment>
<feature type="transmembrane region" description="Helical" evidence="5">
    <location>
        <begin position="345"/>
        <end position="368"/>
    </location>
</feature>
<keyword evidence="8" id="KW-1185">Reference proteome</keyword>
<dbReference type="EMBL" id="LDJK01000042">
    <property type="protein sequence ID" value="KRG73616.1"/>
    <property type="molecule type" value="Genomic_DNA"/>
</dbReference>
<feature type="transmembrane region" description="Helical" evidence="5">
    <location>
        <begin position="255"/>
        <end position="274"/>
    </location>
</feature>
<dbReference type="InterPro" id="IPR005829">
    <property type="entry name" value="Sugar_transporter_CS"/>
</dbReference>
<feature type="transmembrane region" description="Helical" evidence="5">
    <location>
        <begin position="294"/>
        <end position="314"/>
    </location>
</feature>
<dbReference type="InterPro" id="IPR036259">
    <property type="entry name" value="MFS_trans_sf"/>
</dbReference>
<keyword evidence="3 5" id="KW-1133">Transmembrane helix</keyword>
<evidence type="ECO:0000313" key="8">
    <source>
        <dbReference type="Proteomes" id="UP000051386"/>
    </source>
</evidence>
<comment type="subcellular location">
    <subcellularLocation>
        <location evidence="1">Membrane</location>
        <topology evidence="1">Multi-pass membrane protein</topology>
    </subcellularLocation>
</comment>